<name>A0A9D2LTQ3_9FIRM</name>
<evidence type="ECO:0000313" key="1">
    <source>
        <dbReference type="EMBL" id="HJB28946.1"/>
    </source>
</evidence>
<proteinExistence type="predicted"/>
<evidence type="ECO:0000313" key="2">
    <source>
        <dbReference type="Proteomes" id="UP000823842"/>
    </source>
</evidence>
<dbReference type="EMBL" id="DWYZ01000172">
    <property type="protein sequence ID" value="HJB28946.1"/>
    <property type="molecule type" value="Genomic_DNA"/>
</dbReference>
<accession>A0A9D2LTQ3</accession>
<comment type="caution">
    <text evidence="1">The sequence shown here is derived from an EMBL/GenBank/DDBJ whole genome shotgun (WGS) entry which is preliminary data.</text>
</comment>
<reference evidence="1" key="1">
    <citation type="journal article" date="2021" name="PeerJ">
        <title>Extensive microbial diversity within the chicken gut microbiome revealed by metagenomics and culture.</title>
        <authorList>
            <person name="Gilroy R."/>
            <person name="Ravi A."/>
            <person name="Getino M."/>
            <person name="Pursley I."/>
            <person name="Horton D.L."/>
            <person name="Alikhan N.F."/>
            <person name="Baker D."/>
            <person name="Gharbi K."/>
            <person name="Hall N."/>
            <person name="Watson M."/>
            <person name="Adriaenssens E.M."/>
            <person name="Foster-Nyarko E."/>
            <person name="Jarju S."/>
            <person name="Secka A."/>
            <person name="Antonio M."/>
            <person name="Oren A."/>
            <person name="Chaudhuri R.R."/>
            <person name="La Ragione R."/>
            <person name="Hildebrand F."/>
            <person name="Pallen M.J."/>
        </authorList>
    </citation>
    <scope>NUCLEOTIDE SEQUENCE</scope>
    <source>
        <strain evidence="1">ChiSjej1B19-5720</strain>
    </source>
</reference>
<organism evidence="1 2">
    <name type="scientific">Candidatus Blautia faecavium</name>
    <dbReference type="NCBI Taxonomy" id="2838487"/>
    <lineage>
        <taxon>Bacteria</taxon>
        <taxon>Bacillati</taxon>
        <taxon>Bacillota</taxon>
        <taxon>Clostridia</taxon>
        <taxon>Lachnospirales</taxon>
        <taxon>Lachnospiraceae</taxon>
        <taxon>Blautia</taxon>
    </lineage>
</organism>
<dbReference type="AlphaFoldDB" id="A0A9D2LTQ3"/>
<gene>
    <name evidence="1" type="ORF">IAA06_09165</name>
</gene>
<protein>
    <submittedName>
        <fullName evidence="1">Uncharacterized protein</fullName>
    </submittedName>
</protein>
<reference evidence="1" key="2">
    <citation type="submission" date="2021-04" db="EMBL/GenBank/DDBJ databases">
        <authorList>
            <person name="Gilroy R."/>
        </authorList>
    </citation>
    <scope>NUCLEOTIDE SEQUENCE</scope>
    <source>
        <strain evidence="1">ChiSjej1B19-5720</strain>
    </source>
</reference>
<dbReference type="Proteomes" id="UP000823842">
    <property type="component" value="Unassembled WGS sequence"/>
</dbReference>
<sequence length="76" mass="8940">MKEEYEIVAEIINSCAGSSRPQRFFEEAELEDTDIYVKAKHGRDWDQVIKTVLPSGEIEYKLDKGSIQYRYVFTKF</sequence>